<dbReference type="Proteomes" id="UP000198854">
    <property type="component" value="Unassembled WGS sequence"/>
</dbReference>
<evidence type="ECO:0000313" key="2">
    <source>
        <dbReference type="EMBL" id="SDH90919.1"/>
    </source>
</evidence>
<dbReference type="AlphaFoldDB" id="A0A1G8G974"/>
<evidence type="ECO:0000313" key="3">
    <source>
        <dbReference type="Proteomes" id="UP000198854"/>
    </source>
</evidence>
<feature type="coiled-coil region" evidence="1">
    <location>
        <begin position="50"/>
        <end position="77"/>
    </location>
</feature>
<proteinExistence type="predicted"/>
<dbReference type="RefSeq" id="WP_093278825.1">
    <property type="nucleotide sequence ID" value="NZ_FNDD01000035.1"/>
</dbReference>
<gene>
    <name evidence="2" type="ORF">SAMN04488136_13543</name>
</gene>
<name>A0A1G8G974_9VIBR</name>
<keyword evidence="3" id="KW-1185">Reference proteome</keyword>
<sequence>MLGLQRLRRWLWRFMMVGLLVTNVLTLTSAKFYDFLYSAVSHLPYQNLLVKSKAAKMSALSAQNQRLTQQAKLHKAKLVKAHGLSRKIAKRVARNVAMNVTSVVGESLPYVGIGLIVSVTAADIYDGCQTIKDTNAMLTLFGEEPDSHEQDSVCGMQVPSFSDISNYAGQYSDKARDALDEWFAKEGQPEQRPPLK</sequence>
<dbReference type="EMBL" id="FNDD01000035">
    <property type="protein sequence ID" value="SDH90919.1"/>
    <property type="molecule type" value="Genomic_DNA"/>
</dbReference>
<reference evidence="2 3" key="1">
    <citation type="submission" date="2016-10" db="EMBL/GenBank/DDBJ databases">
        <authorList>
            <person name="de Groot N.N."/>
        </authorList>
    </citation>
    <scope>NUCLEOTIDE SEQUENCE [LARGE SCALE GENOMIC DNA]</scope>
    <source>
        <strain evidence="2 3">CGMCC 1.10228</strain>
    </source>
</reference>
<organism evidence="2 3">
    <name type="scientific">Vibrio xiamenensis</name>
    <dbReference type="NCBI Taxonomy" id="861298"/>
    <lineage>
        <taxon>Bacteria</taxon>
        <taxon>Pseudomonadati</taxon>
        <taxon>Pseudomonadota</taxon>
        <taxon>Gammaproteobacteria</taxon>
        <taxon>Vibrionales</taxon>
        <taxon>Vibrionaceae</taxon>
        <taxon>Vibrio</taxon>
    </lineage>
</organism>
<protein>
    <submittedName>
        <fullName evidence="2">Uncharacterized protein</fullName>
    </submittedName>
</protein>
<dbReference type="OrthoDB" id="8548232at2"/>
<evidence type="ECO:0000256" key="1">
    <source>
        <dbReference type="SAM" id="Coils"/>
    </source>
</evidence>
<keyword evidence="1" id="KW-0175">Coiled coil</keyword>
<accession>A0A1G8G974</accession>